<feature type="chain" id="PRO_5030159558" description="Endoribonuclease L-PSP/chorismate mutase-like domain-containing protein" evidence="1">
    <location>
        <begin position="30"/>
        <end position="221"/>
    </location>
</feature>
<dbReference type="AlphaFoldDB" id="A0A6S9FQ60"/>
<name>A0A6S9FQ60_9STRA</name>
<feature type="signal peptide" evidence="1">
    <location>
        <begin position="1"/>
        <end position="29"/>
    </location>
</feature>
<evidence type="ECO:0000313" key="3">
    <source>
        <dbReference type="EMBL" id="CAE4656941.1"/>
    </source>
</evidence>
<dbReference type="InterPro" id="IPR013813">
    <property type="entry name" value="Endoribo_LPSP/chorism_mut-like"/>
</dbReference>
<dbReference type="PANTHER" id="PTHR43760:SF1">
    <property type="entry name" value="ENDORIBONUCLEASE L-PSP_CHORISMATE MUTASE-LIKE DOMAIN-CONTAINING PROTEIN"/>
    <property type="match status" value="1"/>
</dbReference>
<sequence>MASVISHLTSKFIPFLLLVLTIKLENSGAFTPPSSTLSRQAFTISRLSSFLEQSSQSENSSPVMGKIEQRLAELGIEIPSSAASPKGNYVPAVRYGNILHLCGHIPQRVADKSLITGKLGVDLSVEQGYESARTCAINILGTLQAELGTLDKVEKIIKVVGFVNCSNDFDKQANVINGASDLFGEVFGKEVGQHARSAVGSNALPLGIATEVECIVAVKED</sequence>
<feature type="domain" description="Endoribonuclease L-PSP/chorismate mutase-like" evidence="2">
    <location>
        <begin position="68"/>
        <end position="207"/>
    </location>
</feature>
<dbReference type="EMBL" id="HBNS01054655">
    <property type="protein sequence ID" value="CAE4656941.1"/>
    <property type="molecule type" value="Transcribed_RNA"/>
</dbReference>
<proteinExistence type="predicted"/>
<dbReference type="Pfam" id="PF14588">
    <property type="entry name" value="YjgF_endoribonc"/>
    <property type="match status" value="1"/>
</dbReference>
<dbReference type="PANTHER" id="PTHR43760">
    <property type="entry name" value="ENDORIBONUCLEASE-RELATED"/>
    <property type="match status" value="1"/>
</dbReference>
<dbReference type="InterPro" id="IPR035959">
    <property type="entry name" value="RutC-like_sf"/>
</dbReference>
<accession>A0A6S9FQ60</accession>
<reference evidence="3" key="1">
    <citation type="submission" date="2021-01" db="EMBL/GenBank/DDBJ databases">
        <authorList>
            <person name="Corre E."/>
            <person name="Pelletier E."/>
            <person name="Niang G."/>
            <person name="Scheremetjew M."/>
            <person name="Finn R."/>
            <person name="Kale V."/>
            <person name="Holt S."/>
            <person name="Cochrane G."/>
            <person name="Meng A."/>
            <person name="Brown T."/>
            <person name="Cohen L."/>
        </authorList>
    </citation>
    <scope>NUCLEOTIDE SEQUENCE</scope>
    <source>
        <strain evidence="3">GSO104</strain>
    </source>
</reference>
<evidence type="ECO:0000259" key="2">
    <source>
        <dbReference type="Pfam" id="PF14588"/>
    </source>
</evidence>
<gene>
    <name evidence="3" type="ORF">DBRI00130_LOCUS39632</name>
</gene>
<dbReference type="SUPFAM" id="SSF55298">
    <property type="entry name" value="YjgF-like"/>
    <property type="match status" value="1"/>
</dbReference>
<dbReference type="Gene3D" id="3.30.1330.40">
    <property type="entry name" value="RutC-like"/>
    <property type="match status" value="1"/>
</dbReference>
<dbReference type="CDD" id="cd02199">
    <property type="entry name" value="YjgF_YER057c_UK114_like_1"/>
    <property type="match status" value="1"/>
</dbReference>
<keyword evidence="1" id="KW-0732">Signal</keyword>
<evidence type="ECO:0000256" key="1">
    <source>
        <dbReference type="SAM" id="SignalP"/>
    </source>
</evidence>
<organism evidence="3">
    <name type="scientific">Ditylum brightwellii</name>
    <dbReference type="NCBI Taxonomy" id="49249"/>
    <lineage>
        <taxon>Eukaryota</taxon>
        <taxon>Sar</taxon>
        <taxon>Stramenopiles</taxon>
        <taxon>Ochrophyta</taxon>
        <taxon>Bacillariophyta</taxon>
        <taxon>Mediophyceae</taxon>
        <taxon>Lithodesmiophycidae</taxon>
        <taxon>Lithodesmiales</taxon>
        <taxon>Lithodesmiaceae</taxon>
        <taxon>Ditylum</taxon>
    </lineage>
</organism>
<protein>
    <recommendedName>
        <fullName evidence="2">Endoribonuclease L-PSP/chorismate mutase-like domain-containing protein</fullName>
    </recommendedName>
</protein>